<dbReference type="SUPFAM" id="SSF69118">
    <property type="entry name" value="AhpD-like"/>
    <property type="match status" value="1"/>
</dbReference>
<sequence>MPDSYLAGLEVLASVGIDQDDFRNRAAEVAPEFVRLAIGFTYGEIFNRPGLDLKVRMLVAIAAGTATGTAPGQLREHVQAALRLGWSEREIIEVMIQTAAHSGVPAALTALTDCHDLLAVRTRDSESCYDESSETGQA</sequence>
<evidence type="ECO:0000313" key="2">
    <source>
        <dbReference type="EMBL" id="MXO61281.1"/>
    </source>
</evidence>
<feature type="domain" description="Carboxymuconolactone decarboxylase-like" evidence="1">
    <location>
        <begin position="31"/>
        <end position="111"/>
    </location>
</feature>
<proteinExistence type="predicted"/>
<evidence type="ECO:0000313" key="3">
    <source>
        <dbReference type="Proteomes" id="UP000433652"/>
    </source>
</evidence>
<keyword evidence="3" id="KW-1185">Reference proteome</keyword>
<dbReference type="AlphaFoldDB" id="A0A6I4SZ69"/>
<gene>
    <name evidence="2" type="ORF">GRI89_17185</name>
</gene>
<name>A0A6I4SZ69_9SPHN</name>
<evidence type="ECO:0000259" key="1">
    <source>
        <dbReference type="Pfam" id="PF02627"/>
    </source>
</evidence>
<dbReference type="Proteomes" id="UP000433652">
    <property type="component" value="Unassembled WGS sequence"/>
</dbReference>
<protein>
    <submittedName>
        <fullName evidence="2">Carboxymuconolactone decarboxylase family protein</fullName>
    </submittedName>
</protein>
<dbReference type="InterPro" id="IPR029032">
    <property type="entry name" value="AhpD-like"/>
</dbReference>
<dbReference type="InterPro" id="IPR003779">
    <property type="entry name" value="CMD-like"/>
</dbReference>
<dbReference type="OrthoDB" id="9779853at2"/>
<dbReference type="Gene3D" id="1.20.1290.10">
    <property type="entry name" value="AhpD-like"/>
    <property type="match status" value="1"/>
</dbReference>
<dbReference type="InterPro" id="IPR052512">
    <property type="entry name" value="4CMD/NDH-1_regulator"/>
</dbReference>
<dbReference type="RefSeq" id="WP_159798244.1">
    <property type="nucleotide sequence ID" value="NZ_WTYM01000060.1"/>
</dbReference>
<organism evidence="2 3">
    <name type="scientific">Croceibacterium salegens</name>
    <dbReference type="NCBI Taxonomy" id="1737568"/>
    <lineage>
        <taxon>Bacteria</taxon>
        <taxon>Pseudomonadati</taxon>
        <taxon>Pseudomonadota</taxon>
        <taxon>Alphaproteobacteria</taxon>
        <taxon>Sphingomonadales</taxon>
        <taxon>Erythrobacteraceae</taxon>
        <taxon>Croceibacterium</taxon>
    </lineage>
</organism>
<comment type="caution">
    <text evidence="2">The sequence shown here is derived from an EMBL/GenBank/DDBJ whole genome shotgun (WGS) entry which is preliminary data.</text>
</comment>
<dbReference type="GO" id="GO:0051920">
    <property type="term" value="F:peroxiredoxin activity"/>
    <property type="evidence" value="ECO:0007669"/>
    <property type="project" value="InterPro"/>
</dbReference>
<dbReference type="PANTHER" id="PTHR33570:SF10">
    <property type="entry name" value="GAMMA-CARBOXYMUCONOLACTONE DECARBOXYLASE"/>
    <property type="match status" value="1"/>
</dbReference>
<dbReference type="PANTHER" id="PTHR33570">
    <property type="entry name" value="4-CARBOXYMUCONOLACTONE DECARBOXYLASE FAMILY PROTEIN"/>
    <property type="match status" value="1"/>
</dbReference>
<accession>A0A6I4SZ69</accession>
<reference evidence="2 3" key="1">
    <citation type="submission" date="2019-12" db="EMBL/GenBank/DDBJ databases">
        <title>Genomic-based taxomic classification of the family Erythrobacteraceae.</title>
        <authorList>
            <person name="Xu L."/>
        </authorList>
    </citation>
    <scope>NUCLEOTIDE SEQUENCE [LARGE SCALE GENOMIC DNA]</scope>
    <source>
        <strain evidence="2 3">MCCC 1K01500</strain>
    </source>
</reference>
<dbReference type="Pfam" id="PF02627">
    <property type="entry name" value="CMD"/>
    <property type="match status" value="1"/>
</dbReference>
<dbReference type="EMBL" id="WTYM01000060">
    <property type="protein sequence ID" value="MXO61281.1"/>
    <property type="molecule type" value="Genomic_DNA"/>
</dbReference>